<dbReference type="RefSeq" id="WP_100414224.1">
    <property type="nucleotide sequence ID" value="NZ_PGEZ01000001.1"/>
</dbReference>
<dbReference type="AlphaFoldDB" id="A0A2M9BD87"/>
<dbReference type="OrthoDB" id="495539at2"/>
<dbReference type="EMBL" id="PGEZ01000001">
    <property type="protein sequence ID" value="PJJ55920.1"/>
    <property type="molecule type" value="Genomic_DNA"/>
</dbReference>
<evidence type="ECO:0000313" key="4">
    <source>
        <dbReference type="Proteomes" id="UP000230842"/>
    </source>
</evidence>
<dbReference type="Proteomes" id="UP000230842">
    <property type="component" value="Unassembled WGS sequence"/>
</dbReference>
<gene>
    <name evidence="3" type="ORF">CLV56_0123</name>
</gene>
<accession>A0A2M9BD87</accession>
<organism evidence="3 4">
    <name type="scientific">Mumia flava</name>
    <dbReference type="NCBI Taxonomy" id="1348852"/>
    <lineage>
        <taxon>Bacteria</taxon>
        <taxon>Bacillati</taxon>
        <taxon>Actinomycetota</taxon>
        <taxon>Actinomycetes</taxon>
        <taxon>Propionibacteriales</taxon>
        <taxon>Nocardioidaceae</taxon>
        <taxon>Mumia</taxon>
    </lineage>
</organism>
<keyword evidence="4" id="KW-1185">Reference proteome</keyword>
<sequence>MRVRELVIVVAGLVVLAGCGSATDLATADPGGSPSKEPTAVPTVPKPVDGSSTELPRIGKEMPAFSSPSGNIVCRLGTTGARCDIDEHSFKPPKRPAGCEGRWGRTVAVDARGAGFVCGTKAPSGDAPVLKYGRSTVIGDFGCTSARTGVTCVDTQSWRGFTVSRAVTGTF</sequence>
<dbReference type="InterPro" id="IPR046576">
    <property type="entry name" value="DUF6636"/>
</dbReference>
<feature type="region of interest" description="Disordered" evidence="1">
    <location>
        <begin position="25"/>
        <end position="52"/>
    </location>
</feature>
<reference evidence="3 4" key="1">
    <citation type="submission" date="2017-11" db="EMBL/GenBank/DDBJ databases">
        <title>Genomic Encyclopedia of Archaeal and Bacterial Type Strains, Phase II (KMG-II): From Individual Species to Whole Genera.</title>
        <authorList>
            <person name="Goeker M."/>
        </authorList>
    </citation>
    <scope>NUCLEOTIDE SEQUENCE [LARGE SCALE GENOMIC DNA]</scope>
    <source>
        <strain evidence="3 4">DSM 27763</strain>
    </source>
</reference>
<dbReference type="PROSITE" id="PS51257">
    <property type="entry name" value="PROKAR_LIPOPROTEIN"/>
    <property type="match status" value="1"/>
</dbReference>
<evidence type="ECO:0000256" key="1">
    <source>
        <dbReference type="SAM" id="MobiDB-lite"/>
    </source>
</evidence>
<evidence type="ECO:0000256" key="2">
    <source>
        <dbReference type="SAM" id="SignalP"/>
    </source>
</evidence>
<feature type="chain" id="PRO_5039366515" description="Subtilisin inhibitor-like" evidence="2">
    <location>
        <begin position="23"/>
        <end position="171"/>
    </location>
</feature>
<evidence type="ECO:0008006" key="5">
    <source>
        <dbReference type="Google" id="ProtNLM"/>
    </source>
</evidence>
<comment type="caution">
    <text evidence="3">The sequence shown here is derived from an EMBL/GenBank/DDBJ whole genome shotgun (WGS) entry which is preliminary data.</text>
</comment>
<proteinExistence type="predicted"/>
<dbReference type="Pfam" id="PF20341">
    <property type="entry name" value="DUF6636"/>
    <property type="match status" value="1"/>
</dbReference>
<evidence type="ECO:0000313" key="3">
    <source>
        <dbReference type="EMBL" id="PJJ55920.1"/>
    </source>
</evidence>
<protein>
    <recommendedName>
        <fullName evidence="5">Subtilisin inhibitor-like</fullName>
    </recommendedName>
</protein>
<feature type="signal peptide" evidence="2">
    <location>
        <begin position="1"/>
        <end position="22"/>
    </location>
</feature>
<keyword evidence="2" id="KW-0732">Signal</keyword>
<name>A0A2M9BD87_9ACTN</name>